<gene>
    <name evidence="1" type="ORF">RRG08_060946</name>
</gene>
<evidence type="ECO:0000313" key="2">
    <source>
        <dbReference type="Proteomes" id="UP001283361"/>
    </source>
</evidence>
<protein>
    <submittedName>
        <fullName evidence="1">Uncharacterized protein</fullName>
    </submittedName>
</protein>
<sequence>MPKLKVCPPSGTFLSSGVLDRSVPNKSLQSETSGVTPGRRDVVIPNTRLITLDGLFTSSDCFLDKSFTMTSVLKVSPLFDPSSVCSANLASKNIIGVVLRDRDNIIVECWALILRP</sequence>
<dbReference type="AlphaFoldDB" id="A0AAE1AV07"/>
<dbReference type="Proteomes" id="UP001283361">
    <property type="component" value="Unassembled WGS sequence"/>
</dbReference>
<comment type="caution">
    <text evidence="1">The sequence shown here is derived from an EMBL/GenBank/DDBJ whole genome shotgun (WGS) entry which is preliminary data.</text>
</comment>
<accession>A0AAE1AV07</accession>
<reference evidence="1" key="1">
    <citation type="journal article" date="2023" name="G3 (Bethesda)">
        <title>A reference genome for the long-term kleptoplast-retaining sea slug Elysia crispata morphotype clarki.</title>
        <authorList>
            <person name="Eastman K.E."/>
            <person name="Pendleton A.L."/>
            <person name="Shaikh M.A."/>
            <person name="Suttiyut T."/>
            <person name="Ogas R."/>
            <person name="Tomko P."/>
            <person name="Gavelis G."/>
            <person name="Widhalm J.R."/>
            <person name="Wisecaver J.H."/>
        </authorList>
    </citation>
    <scope>NUCLEOTIDE SEQUENCE</scope>
    <source>
        <strain evidence="1">ECLA1</strain>
    </source>
</reference>
<evidence type="ECO:0000313" key="1">
    <source>
        <dbReference type="EMBL" id="KAK3794275.1"/>
    </source>
</evidence>
<organism evidence="1 2">
    <name type="scientific">Elysia crispata</name>
    <name type="common">lettuce slug</name>
    <dbReference type="NCBI Taxonomy" id="231223"/>
    <lineage>
        <taxon>Eukaryota</taxon>
        <taxon>Metazoa</taxon>
        <taxon>Spiralia</taxon>
        <taxon>Lophotrochozoa</taxon>
        <taxon>Mollusca</taxon>
        <taxon>Gastropoda</taxon>
        <taxon>Heterobranchia</taxon>
        <taxon>Euthyneura</taxon>
        <taxon>Panpulmonata</taxon>
        <taxon>Sacoglossa</taxon>
        <taxon>Placobranchoidea</taxon>
        <taxon>Plakobranchidae</taxon>
        <taxon>Elysia</taxon>
    </lineage>
</organism>
<name>A0AAE1AV07_9GAST</name>
<keyword evidence="2" id="KW-1185">Reference proteome</keyword>
<proteinExistence type="predicted"/>
<dbReference type="EMBL" id="JAWDGP010001129">
    <property type="protein sequence ID" value="KAK3794275.1"/>
    <property type="molecule type" value="Genomic_DNA"/>
</dbReference>